<gene>
    <name evidence="3" type="ORF">BT62DRAFT_1019535</name>
</gene>
<reference evidence="3" key="1">
    <citation type="submission" date="2020-11" db="EMBL/GenBank/DDBJ databases">
        <title>Adaptations for nitrogen fixation in a non-lichenized fungal sporocarp promotes dispersal by wood-feeding termites.</title>
        <authorList>
            <consortium name="DOE Joint Genome Institute"/>
            <person name="Koch R.A."/>
            <person name="Yoon G."/>
            <person name="Arayal U."/>
            <person name="Lail K."/>
            <person name="Amirebrahimi M."/>
            <person name="Labutti K."/>
            <person name="Lipzen A."/>
            <person name="Riley R."/>
            <person name="Barry K."/>
            <person name="Henrissat B."/>
            <person name="Grigoriev I.V."/>
            <person name="Herr J.R."/>
            <person name="Aime M.C."/>
        </authorList>
    </citation>
    <scope>NUCLEOTIDE SEQUENCE</scope>
    <source>
        <strain evidence="3">MCA 3950</strain>
    </source>
</reference>
<keyword evidence="1" id="KW-0175">Coiled coil</keyword>
<feature type="coiled-coil region" evidence="1">
    <location>
        <begin position="37"/>
        <end position="73"/>
    </location>
</feature>
<evidence type="ECO:0000256" key="1">
    <source>
        <dbReference type="SAM" id="Coils"/>
    </source>
</evidence>
<dbReference type="EMBL" id="MU250532">
    <property type="protein sequence ID" value="KAG7447432.1"/>
    <property type="molecule type" value="Genomic_DNA"/>
</dbReference>
<proteinExistence type="predicted"/>
<dbReference type="GeneID" id="66100541"/>
<dbReference type="AlphaFoldDB" id="A0A9P7VVQ7"/>
<evidence type="ECO:0000256" key="2">
    <source>
        <dbReference type="SAM" id="MobiDB-lite"/>
    </source>
</evidence>
<evidence type="ECO:0000313" key="3">
    <source>
        <dbReference type="EMBL" id="KAG7447432.1"/>
    </source>
</evidence>
<organism evidence="3 4">
    <name type="scientific">Guyanagaster necrorhizus</name>
    <dbReference type="NCBI Taxonomy" id="856835"/>
    <lineage>
        <taxon>Eukaryota</taxon>
        <taxon>Fungi</taxon>
        <taxon>Dikarya</taxon>
        <taxon>Basidiomycota</taxon>
        <taxon>Agaricomycotina</taxon>
        <taxon>Agaricomycetes</taxon>
        <taxon>Agaricomycetidae</taxon>
        <taxon>Agaricales</taxon>
        <taxon>Marasmiineae</taxon>
        <taxon>Physalacriaceae</taxon>
        <taxon>Guyanagaster</taxon>
    </lineage>
</organism>
<feature type="compositionally biased region" description="Acidic residues" evidence="2">
    <location>
        <begin position="129"/>
        <end position="141"/>
    </location>
</feature>
<accession>A0A9P7VVQ7</accession>
<sequence length="205" mass="23672">MEFWLDWLMAEEEHAKMVKRVKGKQKERVKMKCTICIEKMEALRKAAEKQREQERLAQKKTKKEQKRLRAEKDAWRLVEAEKIERIESCRGGETLVESMDYLHRRMLVEMRLDPAGPETHLVKAPQIEAEYEGEETDSDTEDGTRASPRKRVRLNVVVPVENERKTTAGCSQTYACCKVKKAVCSFNQESSASRVVGNVKITTAL</sequence>
<comment type="caution">
    <text evidence="3">The sequence shown here is derived from an EMBL/GenBank/DDBJ whole genome shotgun (WGS) entry which is preliminary data.</text>
</comment>
<feature type="region of interest" description="Disordered" evidence="2">
    <location>
        <begin position="125"/>
        <end position="150"/>
    </location>
</feature>
<dbReference type="RefSeq" id="XP_043040932.1">
    <property type="nucleotide sequence ID" value="XM_043178254.1"/>
</dbReference>
<protein>
    <submittedName>
        <fullName evidence="3">Uncharacterized protein</fullName>
    </submittedName>
</protein>
<keyword evidence="4" id="KW-1185">Reference proteome</keyword>
<name>A0A9P7VVQ7_9AGAR</name>
<evidence type="ECO:0000313" key="4">
    <source>
        <dbReference type="Proteomes" id="UP000812287"/>
    </source>
</evidence>
<dbReference type="Proteomes" id="UP000812287">
    <property type="component" value="Unassembled WGS sequence"/>
</dbReference>